<keyword evidence="6 15" id="KW-0949">S-adenosyl-L-methionine</keyword>
<evidence type="ECO:0000256" key="15">
    <source>
        <dbReference type="HAMAP-Rule" id="MF_01646"/>
    </source>
</evidence>
<dbReference type="InterPro" id="IPR003043">
    <property type="entry name" value="Uropor_MeTrfase_CS"/>
</dbReference>
<comment type="similarity">
    <text evidence="2 17">Belongs to the precorrin methyltransferase family.</text>
</comment>
<dbReference type="UniPathway" id="UPA00148">
    <property type="reaction ID" value="UER00211"/>
</dbReference>
<keyword evidence="15" id="KW-0597">Phosphoprotein</keyword>
<dbReference type="NCBIfam" id="TIGR01470">
    <property type="entry name" value="cysG_Nterm"/>
    <property type="match status" value="1"/>
</dbReference>
<dbReference type="EC" id="2.1.1.107" evidence="15"/>
<evidence type="ECO:0000259" key="18">
    <source>
        <dbReference type="Pfam" id="PF00590"/>
    </source>
</evidence>
<comment type="catalytic activity">
    <reaction evidence="13 15">
        <text>precorrin-2 + NAD(+) = sirohydrochlorin + NADH + 2 H(+)</text>
        <dbReference type="Rhea" id="RHEA:15613"/>
        <dbReference type="ChEBI" id="CHEBI:15378"/>
        <dbReference type="ChEBI" id="CHEBI:57540"/>
        <dbReference type="ChEBI" id="CHEBI:57945"/>
        <dbReference type="ChEBI" id="CHEBI:58351"/>
        <dbReference type="ChEBI" id="CHEBI:58827"/>
        <dbReference type="EC" id="1.3.1.76"/>
    </reaction>
</comment>
<dbReference type="InterPro" id="IPR012409">
    <property type="entry name" value="Sirohaem_synth"/>
</dbReference>
<protein>
    <recommendedName>
        <fullName evidence="15">Siroheme synthase</fullName>
    </recommendedName>
    <domain>
        <recommendedName>
            <fullName evidence="15">Uroporphyrinogen-III C-methyltransferase</fullName>
            <shortName evidence="15">Urogen III methylase</shortName>
            <ecNumber evidence="15">2.1.1.107</ecNumber>
        </recommendedName>
        <alternativeName>
            <fullName evidence="15">SUMT</fullName>
        </alternativeName>
        <alternativeName>
            <fullName evidence="15">Uroporphyrinogen III methylase</fullName>
            <shortName evidence="15">UROM</shortName>
        </alternativeName>
    </domain>
    <domain>
        <recommendedName>
            <fullName evidence="15">Precorrin-2 dehydrogenase</fullName>
            <ecNumber evidence="15">1.3.1.76</ecNumber>
        </recommendedName>
    </domain>
    <domain>
        <recommendedName>
            <fullName evidence="15">Sirohydrochlorin ferrochelatase</fullName>
            <ecNumber evidence="15">4.99.1.4</ecNumber>
        </recommendedName>
    </domain>
</protein>
<keyword evidence="11 15" id="KW-0511">Multifunctional enzyme</keyword>
<feature type="binding site" evidence="15">
    <location>
        <begin position="22"/>
        <end position="23"/>
    </location>
    <ligand>
        <name>NAD(+)</name>
        <dbReference type="ChEBI" id="CHEBI:57540"/>
    </ligand>
</feature>
<dbReference type="Gene3D" id="3.30.950.10">
    <property type="entry name" value="Methyltransferase, Cobalt-precorrin-4 Transmethylase, Domain 2"/>
    <property type="match status" value="1"/>
</dbReference>
<comment type="caution">
    <text evidence="21">The sequence shown here is derived from an EMBL/GenBank/DDBJ whole genome shotgun (WGS) entry which is preliminary data.</text>
</comment>
<dbReference type="CDD" id="cd11642">
    <property type="entry name" value="SUMT"/>
    <property type="match status" value="1"/>
</dbReference>
<dbReference type="NCBIfam" id="NF007922">
    <property type="entry name" value="PRK10637.1"/>
    <property type="match status" value="1"/>
</dbReference>
<dbReference type="InterPro" id="IPR006367">
    <property type="entry name" value="Sirohaem_synthase_N"/>
</dbReference>
<evidence type="ECO:0000256" key="12">
    <source>
        <dbReference type="ARBA" id="ARBA00025705"/>
    </source>
</evidence>
<dbReference type="Gene3D" id="1.10.8.210">
    <property type="entry name" value="Sirohaem synthase, dimerisation domain"/>
    <property type="match status" value="1"/>
</dbReference>
<evidence type="ECO:0000256" key="16">
    <source>
        <dbReference type="PIRSR" id="PIRSR036426-1"/>
    </source>
</evidence>
<dbReference type="GO" id="GO:0009236">
    <property type="term" value="P:cobalamin biosynthetic process"/>
    <property type="evidence" value="ECO:0007669"/>
    <property type="project" value="UniProtKB-UniRule"/>
</dbReference>
<sequence length="459" mass="50409">MDYLPLFYKVDGRRVLLVGGGQVALRKAKFLLRAHAKLKLVAVEMCSELEVLLKDEAHEVFLRPYQSSDINKVSLIIAATNDLELNQLIAEDADKLNIPVNVVDQPKLCSFIFPAVVDRSPLLVAVSSGGNSPVLARLLRSRLETFIPSGYGALAVFLGGFRDKVKNKINSFSARMRFWENVINGPAAELLLAGKAEQAESLVETMLKGFDKEAFLQGEVYLVGAGPGDPDLLTFRALRLMQQADVVLYDRLVSPEILNMTRQDAEKIHVGKQREKHTMEQGEISSLLVTLAKSGKRVLRLKGGDPFIFGRGGEEIEQLAVAKIPFQVVPGITAASGCSSYAGIPLTHRDYAQSVTFVTGHMKNNQCDLDWDNLVQVSQTVVIYMGLISLPFICEQLIKHGRASVTPIALIQQGTTPKQKIYVGTLESLPDIIQANDVQAPTLIIVGEVVALHEKLAWQ</sequence>
<comment type="similarity">
    <text evidence="15">In the N-terminal section; belongs to the precorrin-2 dehydrogenase / sirohydrochlorin ferrochelatase family.</text>
</comment>
<dbReference type="PIRSF" id="PIRSF036426">
    <property type="entry name" value="Sirohaem_synth"/>
    <property type="match status" value="1"/>
</dbReference>
<comment type="pathway">
    <text evidence="1 15">Porphyrin-containing compound metabolism; siroheme biosynthesis; sirohydrochlorin from precorrin-2: step 1/1.</text>
</comment>
<comment type="function">
    <text evidence="15">Multifunctional enzyme that catalyzes the SAM-dependent methylations of uroporphyrinogen III at position C-2 and C-7 to form precorrin-2 via precorrin-1. Then it catalyzes the NAD-dependent ring dehydrogenation of precorrin-2 to yield sirohydrochlorin. Finally, it catalyzes the ferrochelation of sirohydrochlorin to yield siroheme.</text>
</comment>
<feature type="region of interest" description="Uroporphyrinogen-III C-methyltransferase" evidence="15">
    <location>
        <begin position="218"/>
        <end position="459"/>
    </location>
</feature>
<evidence type="ECO:0000256" key="7">
    <source>
        <dbReference type="ARBA" id="ARBA00023002"/>
    </source>
</evidence>
<evidence type="ECO:0000256" key="17">
    <source>
        <dbReference type="RuleBase" id="RU003960"/>
    </source>
</evidence>
<comment type="pathway">
    <text evidence="15">Cofactor biosynthesis; adenosylcobalamin biosynthesis; sirohydrochlorin from precorrin-2: step 1/1.</text>
</comment>
<feature type="domain" description="Sirohaem synthase dimerisation" evidence="19">
    <location>
        <begin position="150"/>
        <end position="207"/>
    </location>
</feature>
<dbReference type="GO" id="GO:0019354">
    <property type="term" value="P:siroheme biosynthetic process"/>
    <property type="evidence" value="ECO:0007669"/>
    <property type="project" value="UniProtKB-UniRule"/>
</dbReference>
<comment type="pathway">
    <text evidence="14 15">Cofactor biosynthesis; adenosylcobalamin biosynthesis; precorrin-2 from uroporphyrinogen III: step 1/1.</text>
</comment>
<evidence type="ECO:0000259" key="20">
    <source>
        <dbReference type="Pfam" id="PF14824"/>
    </source>
</evidence>
<dbReference type="Pfam" id="PF14824">
    <property type="entry name" value="Sirohm_synth_M"/>
    <property type="match status" value="1"/>
</dbReference>
<dbReference type="EC" id="1.3.1.76" evidence="15"/>
<feature type="binding site" evidence="15">
    <location>
        <position position="308"/>
    </location>
    <ligand>
        <name>S-adenosyl-L-methionine</name>
        <dbReference type="ChEBI" id="CHEBI:59789"/>
    </ligand>
</feature>
<dbReference type="GO" id="GO:0032259">
    <property type="term" value="P:methylation"/>
    <property type="evidence" value="ECO:0007669"/>
    <property type="project" value="UniProtKB-KW"/>
</dbReference>
<dbReference type="FunFam" id="3.30.950.10:FF:000001">
    <property type="entry name" value="Siroheme synthase"/>
    <property type="match status" value="1"/>
</dbReference>
<dbReference type="GO" id="GO:0043115">
    <property type="term" value="F:precorrin-2 dehydrogenase activity"/>
    <property type="evidence" value="ECO:0007669"/>
    <property type="project" value="UniProtKB-UniRule"/>
</dbReference>
<dbReference type="InterPro" id="IPR014776">
    <property type="entry name" value="4pyrrole_Mease_sub2"/>
</dbReference>
<dbReference type="AlphaFoldDB" id="A0A2A5CF83"/>
<dbReference type="FunFam" id="3.30.160.110:FF:000001">
    <property type="entry name" value="Siroheme synthase"/>
    <property type="match status" value="1"/>
</dbReference>
<dbReference type="EC" id="4.99.1.4" evidence="15"/>
<evidence type="ECO:0000313" key="22">
    <source>
        <dbReference type="Proteomes" id="UP000228987"/>
    </source>
</evidence>
<dbReference type="Pfam" id="PF10414">
    <property type="entry name" value="CysG_dimeriser"/>
    <property type="match status" value="1"/>
</dbReference>
<dbReference type="InterPro" id="IPR050161">
    <property type="entry name" value="Siro_Cobalamin_biosynth"/>
</dbReference>
<comment type="pathway">
    <text evidence="12 15">Porphyrin-containing compound metabolism; siroheme biosynthesis; precorrin-2 from uroporphyrinogen III: step 1/1.</text>
</comment>
<dbReference type="GO" id="GO:0051287">
    <property type="term" value="F:NAD binding"/>
    <property type="evidence" value="ECO:0007669"/>
    <property type="project" value="InterPro"/>
</dbReference>
<dbReference type="Pfam" id="PF13241">
    <property type="entry name" value="NAD_binding_7"/>
    <property type="match status" value="1"/>
</dbReference>
<dbReference type="GO" id="GO:0051266">
    <property type="term" value="F:sirohydrochlorin ferrochelatase activity"/>
    <property type="evidence" value="ECO:0007669"/>
    <property type="project" value="UniProtKB-EC"/>
</dbReference>
<dbReference type="GO" id="GO:0004851">
    <property type="term" value="F:uroporphyrin-III C-methyltransferase activity"/>
    <property type="evidence" value="ECO:0007669"/>
    <property type="project" value="UniProtKB-UniRule"/>
</dbReference>
<dbReference type="InterPro" id="IPR036291">
    <property type="entry name" value="NAD(P)-bd_dom_sf"/>
</dbReference>
<dbReference type="NCBIfam" id="TIGR01469">
    <property type="entry name" value="cobA_cysG_Cterm"/>
    <property type="match status" value="1"/>
</dbReference>
<evidence type="ECO:0000256" key="14">
    <source>
        <dbReference type="ARBA" id="ARBA00060548"/>
    </source>
</evidence>
<dbReference type="InterPro" id="IPR035996">
    <property type="entry name" value="4pyrrol_Methylase_sf"/>
</dbReference>
<dbReference type="FunFam" id="3.40.1010.10:FF:000001">
    <property type="entry name" value="Siroheme synthase"/>
    <property type="match status" value="1"/>
</dbReference>
<dbReference type="Proteomes" id="UP000228987">
    <property type="component" value="Unassembled WGS sequence"/>
</dbReference>
<keyword evidence="4 15" id="KW-0489">Methyltransferase</keyword>
<feature type="domain" description="Tetrapyrrole methylase" evidence="18">
    <location>
        <begin position="220"/>
        <end position="429"/>
    </location>
</feature>
<dbReference type="EMBL" id="NVWI01000003">
    <property type="protein sequence ID" value="PCJ42178.1"/>
    <property type="molecule type" value="Genomic_DNA"/>
</dbReference>
<dbReference type="PANTHER" id="PTHR45790:SF1">
    <property type="entry name" value="SIROHEME SYNTHASE"/>
    <property type="match status" value="1"/>
</dbReference>
<gene>
    <name evidence="21" type="primary">cobA</name>
    <name evidence="15" type="synonym">cysG</name>
    <name evidence="21" type="ORF">COA71_06200</name>
</gene>
<evidence type="ECO:0000313" key="21">
    <source>
        <dbReference type="EMBL" id="PCJ42178.1"/>
    </source>
</evidence>
<evidence type="ECO:0000256" key="10">
    <source>
        <dbReference type="ARBA" id="ARBA00023244"/>
    </source>
</evidence>
<dbReference type="InterPro" id="IPR006366">
    <property type="entry name" value="CobA/CysG_C"/>
</dbReference>
<dbReference type="HAMAP" id="MF_01646">
    <property type="entry name" value="Siroheme_synth"/>
    <property type="match status" value="1"/>
</dbReference>
<dbReference type="PROSITE" id="PS00840">
    <property type="entry name" value="SUMT_2"/>
    <property type="match status" value="1"/>
</dbReference>
<feature type="region of interest" description="Precorrin-2 dehydrogenase / sirohydrochlorin ferrochelatase" evidence="15">
    <location>
        <begin position="1"/>
        <end position="203"/>
    </location>
</feature>
<keyword evidence="10 15" id="KW-0627">Porphyrin biosynthesis</keyword>
<evidence type="ECO:0000256" key="13">
    <source>
        <dbReference type="ARBA" id="ARBA00047561"/>
    </source>
</evidence>
<keyword evidence="5 15" id="KW-0808">Transferase</keyword>
<comment type="catalytic activity">
    <reaction evidence="15">
        <text>uroporphyrinogen III + 2 S-adenosyl-L-methionine = precorrin-2 + 2 S-adenosyl-L-homocysteine + H(+)</text>
        <dbReference type="Rhea" id="RHEA:32459"/>
        <dbReference type="ChEBI" id="CHEBI:15378"/>
        <dbReference type="ChEBI" id="CHEBI:57308"/>
        <dbReference type="ChEBI" id="CHEBI:57856"/>
        <dbReference type="ChEBI" id="CHEBI:58827"/>
        <dbReference type="ChEBI" id="CHEBI:59789"/>
        <dbReference type="EC" id="2.1.1.107"/>
    </reaction>
</comment>
<dbReference type="InterPro" id="IPR037115">
    <property type="entry name" value="Sirohaem_synt_dimer_dom_sf"/>
</dbReference>
<evidence type="ECO:0000256" key="1">
    <source>
        <dbReference type="ARBA" id="ARBA00005010"/>
    </source>
</evidence>
<evidence type="ECO:0000256" key="8">
    <source>
        <dbReference type="ARBA" id="ARBA00023027"/>
    </source>
</evidence>
<feature type="domain" description="Siroheme synthase central" evidence="20">
    <location>
        <begin position="120"/>
        <end position="144"/>
    </location>
</feature>
<feature type="binding site" evidence="15">
    <location>
        <position position="414"/>
    </location>
    <ligand>
        <name>S-adenosyl-L-methionine</name>
        <dbReference type="ChEBI" id="CHEBI:59789"/>
    </ligand>
</feature>
<feature type="binding site" evidence="15">
    <location>
        <begin position="333"/>
        <end position="334"/>
    </location>
    <ligand>
        <name>S-adenosyl-L-methionine</name>
        <dbReference type="ChEBI" id="CHEBI:59789"/>
    </ligand>
</feature>
<feature type="active site" description="Proton acceptor" evidence="15 16">
    <location>
        <position position="250"/>
    </location>
</feature>
<dbReference type="Gene3D" id="3.40.1010.10">
    <property type="entry name" value="Cobalt-precorrin-4 Transmethylase, Domain 1"/>
    <property type="match status" value="1"/>
</dbReference>
<keyword evidence="7 15" id="KW-0560">Oxidoreductase</keyword>
<feature type="active site" description="Proton donor" evidence="15 16">
    <location>
        <position position="272"/>
    </location>
</feature>
<dbReference type="SUPFAM" id="SSF51735">
    <property type="entry name" value="NAD(P)-binding Rossmann-fold domains"/>
    <property type="match status" value="1"/>
</dbReference>
<dbReference type="NCBIfam" id="NF004790">
    <property type="entry name" value="PRK06136.1"/>
    <property type="match status" value="1"/>
</dbReference>
<evidence type="ECO:0000256" key="9">
    <source>
        <dbReference type="ARBA" id="ARBA00023239"/>
    </source>
</evidence>
<organism evidence="21 22">
    <name type="scientific">SAR86 cluster bacterium</name>
    <dbReference type="NCBI Taxonomy" id="2030880"/>
    <lineage>
        <taxon>Bacteria</taxon>
        <taxon>Pseudomonadati</taxon>
        <taxon>Pseudomonadota</taxon>
        <taxon>Gammaproteobacteria</taxon>
        <taxon>SAR86 cluster</taxon>
    </lineage>
</organism>
<dbReference type="PANTHER" id="PTHR45790">
    <property type="entry name" value="SIROHEME SYNTHASE-RELATED"/>
    <property type="match status" value="1"/>
</dbReference>
<dbReference type="Pfam" id="PF00590">
    <property type="entry name" value="TP_methylase"/>
    <property type="match status" value="1"/>
</dbReference>
<dbReference type="UniPathway" id="UPA00262">
    <property type="reaction ID" value="UER00211"/>
</dbReference>
<feature type="binding site" evidence="15">
    <location>
        <position position="227"/>
    </location>
    <ligand>
        <name>S-adenosyl-L-methionine</name>
        <dbReference type="ChEBI" id="CHEBI:59789"/>
    </ligand>
</feature>
<dbReference type="Gene3D" id="3.40.50.720">
    <property type="entry name" value="NAD(P)-binding Rossmann-like Domain"/>
    <property type="match status" value="1"/>
</dbReference>
<evidence type="ECO:0000256" key="11">
    <source>
        <dbReference type="ARBA" id="ARBA00023268"/>
    </source>
</evidence>
<accession>A0A2A5CF83</accession>
<feature type="binding site" evidence="15">
    <location>
        <begin position="43"/>
        <end position="44"/>
    </location>
    <ligand>
        <name>NAD(+)</name>
        <dbReference type="ChEBI" id="CHEBI:57540"/>
    </ligand>
</feature>
<dbReference type="InterPro" id="IPR014777">
    <property type="entry name" value="4pyrrole_Mease_sub1"/>
</dbReference>
<comment type="pathway">
    <text evidence="15">Porphyrin-containing compound metabolism; siroheme biosynthesis; siroheme from sirohydrochlorin: step 1/1.</text>
</comment>
<feature type="binding site" evidence="15">
    <location>
        <begin position="303"/>
        <end position="305"/>
    </location>
    <ligand>
        <name>S-adenosyl-L-methionine</name>
        <dbReference type="ChEBI" id="CHEBI:59789"/>
    </ligand>
</feature>
<comment type="similarity">
    <text evidence="15">In the C-terminal section; belongs to the precorrin methyltransferase family.</text>
</comment>
<evidence type="ECO:0000256" key="2">
    <source>
        <dbReference type="ARBA" id="ARBA00005879"/>
    </source>
</evidence>
<dbReference type="InterPro" id="IPR019478">
    <property type="entry name" value="Sirohaem_synthase_dimer_dom"/>
</dbReference>
<keyword evidence="3 15" id="KW-0169">Cobalamin biosynthesis</keyword>
<dbReference type="InterPro" id="IPR028281">
    <property type="entry name" value="Sirohaem_synthase_central"/>
</dbReference>
<evidence type="ECO:0000256" key="4">
    <source>
        <dbReference type="ARBA" id="ARBA00022603"/>
    </source>
</evidence>
<dbReference type="SUPFAM" id="SSF75615">
    <property type="entry name" value="Siroheme synthase middle domains-like"/>
    <property type="match status" value="1"/>
</dbReference>
<dbReference type="InterPro" id="IPR000878">
    <property type="entry name" value="4pyrrol_Mease"/>
</dbReference>
<reference evidence="22" key="1">
    <citation type="submission" date="2017-08" db="EMBL/GenBank/DDBJ databases">
        <title>A dynamic microbial community with high functional redundancy inhabits the cold, oxic subseafloor aquifer.</title>
        <authorList>
            <person name="Tully B.J."/>
            <person name="Wheat C.G."/>
            <person name="Glazer B.T."/>
            <person name="Huber J.A."/>
        </authorList>
    </citation>
    <scope>NUCLEOTIDE SEQUENCE [LARGE SCALE GENOMIC DNA]</scope>
</reference>
<evidence type="ECO:0000256" key="3">
    <source>
        <dbReference type="ARBA" id="ARBA00022573"/>
    </source>
</evidence>
<evidence type="ECO:0000256" key="5">
    <source>
        <dbReference type="ARBA" id="ARBA00022679"/>
    </source>
</evidence>
<name>A0A2A5CF83_9GAMM</name>
<keyword evidence="8 15" id="KW-0520">NAD</keyword>
<evidence type="ECO:0000256" key="6">
    <source>
        <dbReference type="ARBA" id="ARBA00022691"/>
    </source>
</evidence>
<evidence type="ECO:0000259" key="19">
    <source>
        <dbReference type="Pfam" id="PF10414"/>
    </source>
</evidence>
<comment type="catalytic activity">
    <reaction evidence="15">
        <text>siroheme + 2 H(+) = sirohydrochlorin + Fe(2+)</text>
        <dbReference type="Rhea" id="RHEA:24360"/>
        <dbReference type="ChEBI" id="CHEBI:15378"/>
        <dbReference type="ChEBI" id="CHEBI:29033"/>
        <dbReference type="ChEBI" id="CHEBI:58351"/>
        <dbReference type="ChEBI" id="CHEBI:60052"/>
        <dbReference type="EC" id="4.99.1.4"/>
    </reaction>
</comment>
<feature type="modified residue" description="Phosphoserine" evidence="15">
    <location>
        <position position="128"/>
    </location>
</feature>
<feature type="binding site" evidence="15">
    <location>
        <position position="385"/>
    </location>
    <ligand>
        <name>S-adenosyl-L-methionine</name>
        <dbReference type="ChEBI" id="CHEBI:59789"/>
    </ligand>
</feature>
<proteinExistence type="inferred from homology"/>
<dbReference type="Gene3D" id="3.30.160.110">
    <property type="entry name" value="Siroheme synthase, domain 2"/>
    <property type="match status" value="1"/>
</dbReference>
<keyword evidence="9 15" id="KW-0456">Lyase</keyword>
<dbReference type="SUPFAM" id="SSF53790">
    <property type="entry name" value="Tetrapyrrole methylase"/>
    <property type="match status" value="1"/>
</dbReference>